<dbReference type="EMBL" id="QKRB01000038">
    <property type="protein sequence ID" value="PZD96372.1"/>
    <property type="molecule type" value="Genomic_DNA"/>
</dbReference>
<accession>A0A2W1LN03</accession>
<evidence type="ECO:0000313" key="4">
    <source>
        <dbReference type="Proteomes" id="UP000249522"/>
    </source>
</evidence>
<evidence type="ECO:0008006" key="5">
    <source>
        <dbReference type="Google" id="ProtNLM"/>
    </source>
</evidence>
<sequence>MKMKQWMKSLLLMGTVLVILAGCSKPEAPKEAIQSSMTKAMDMNSYTFAASMGINELELPESITGAQDQAILDMIKNASLNVTGVYQADPMQMEFTMDVELKGDMSMKISVPVVMTQDKIWVKIPNIPGFPLGELAGQFVEMDMKELAAESGVEMPTMDIDKQRKMGQDMANVFFKHFEEDKYFTELKKEDVAGLPEDIKADQIVKFYVTQETFEPMVMTVVDKVAPEIIELLLNNEEYRNMLQVTKEDLEAANQELKEGDRSELREALDEFKKDVTVNEISLTTVLEKELPVYQTANLNFGVTQEGESMKIGMNMNVRYDNINEKVEFKIGIPTDALTVDEVEEMFMTSY</sequence>
<keyword evidence="2" id="KW-0732">Signal</keyword>
<evidence type="ECO:0000256" key="1">
    <source>
        <dbReference type="SAM" id="Coils"/>
    </source>
</evidence>
<feature type="coiled-coil region" evidence="1">
    <location>
        <begin position="236"/>
        <end position="263"/>
    </location>
</feature>
<dbReference type="InterPro" id="IPR046720">
    <property type="entry name" value="DUF6612"/>
</dbReference>
<organism evidence="3 4">
    <name type="scientific">Paenibacillus sambharensis</name>
    <dbReference type="NCBI Taxonomy" id="1803190"/>
    <lineage>
        <taxon>Bacteria</taxon>
        <taxon>Bacillati</taxon>
        <taxon>Bacillota</taxon>
        <taxon>Bacilli</taxon>
        <taxon>Bacillales</taxon>
        <taxon>Paenibacillaceae</taxon>
        <taxon>Paenibacillus</taxon>
    </lineage>
</organism>
<dbReference type="OrthoDB" id="2657915at2"/>
<comment type="caution">
    <text evidence="3">The sequence shown here is derived from an EMBL/GenBank/DDBJ whole genome shotgun (WGS) entry which is preliminary data.</text>
</comment>
<dbReference type="PROSITE" id="PS51257">
    <property type="entry name" value="PROKAR_LIPOPROTEIN"/>
    <property type="match status" value="1"/>
</dbReference>
<dbReference type="AlphaFoldDB" id="A0A2W1LN03"/>
<name>A0A2W1LN03_9BACL</name>
<evidence type="ECO:0000313" key="3">
    <source>
        <dbReference type="EMBL" id="PZD96372.1"/>
    </source>
</evidence>
<evidence type="ECO:0000256" key="2">
    <source>
        <dbReference type="SAM" id="SignalP"/>
    </source>
</evidence>
<proteinExistence type="predicted"/>
<protein>
    <recommendedName>
        <fullName evidence="5">Lipoprotein</fullName>
    </recommendedName>
</protein>
<feature type="signal peptide" evidence="2">
    <location>
        <begin position="1"/>
        <end position="21"/>
    </location>
</feature>
<gene>
    <name evidence="3" type="ORF">DNH61_07615</name>
</gene>
<keyword evidence="4" id="KW-1185">Reference proteome</keyword>
<feature type="chain" id="PRO_5039246715" description="Lipoprotein" evidence="2">
    <location>
        <begin position="22"/>
        <end position="351"/>
    </location>
</feature>
<keyword evidence="1" id="KW-0175">Coiled coil</keyword>
<dbReference type="Pfam" id="PF20316">
    <property type="entry name" value="DUF6612"/>
    <property type="match status" value="1"/>
</dbReference>
<dbReference type="Proteomes" id="UP000249522">
    <property type="component" value="Unassembled WGS sequence"/>
</dbReference>
<reference evidence="3 4" key="1">
    <citation type="submission" date="2018-06" db="EMBL/GenBank/DDBJ databases">
        <title>Paenibacillus imtechensis sp. nov.</title>
        <authorList>
            <person name="Pinnaka A.K."/>
            <person name="Singh H."/>
            <person name="Kaur M."/>
        </authorList>
    </citation>
    <scope>NUCLEOTIDE SEQUENCE [LARGE SCALE GENOMIC DNA]</scope>
    <source>
        <strain evidence="3 4">SMB1</strain>
    </source>
</reference>